<dbReference type="Pfam" id="PF14289">
    <property type="entry name" value="DUF4369"/>
    <property type="match status" value="1"/>
</dbReference>
<protein>
    <submittedName>
        <fullName evidence="3">AhpC/TSA family protein</fullName>
    </submittedName>
</protein>
<dbReference type="GO" id="GO:0016491">
    <property type="term" value="F:oxidoreductase activity"/>
    <property type="evidence" value="ECO:0007669"/>
    <property type="project" value="InterPro"/>
</dbReference>
<dbReference type="InterPro" id="IPR000866">
    <property type="entry name" value="AhpC/TSA"/>
</dbReference>
<dbReference type="InterPro" id="IPR017937">
    <property type="entry name" value="Thioredoxin_CS"/>
</dbReference>
<comment type="caution">
    <text evidence="3">The sequence shown here is derived from an EMBL/GenBank/DDBJ whole genome shotgun (WGS) entry which is preliminary data.</text>
</comment>
<dbReference type="InterPro" id="IPR036249">
    <property type="entry name" value="Thioredoxin-like_sf"/>
</dbReference>
<organism evidence="3 4">
    <name type="scientific">Odoribacter splanchnicus</name>
    <dbReference type="NCBI Taxonomy" id="28118"/>
    <lineage>
        <taxon>Bacteria</taxon>
        <taxon>Pseudomonadati</taxon>
        <taxon>Bacteroidota</taxon>
        <taxon>Bacteroidia</taxon>
        <taxon>Bacteroidales</taxon>
        <taxon>Odoribacteraceae</taxon>
        <taxon>Odoribacter</taxon>
    </lineage>
</organism>
<dbReference type="RefSeq" id="WP_022161236.1">
    <property type="nucleotide sequence ID" value="NZ_CABJFF010000007.1"/>
</dbReference>
<dbReference type="SUPFAM" id="SSF52833">
    <property type="entry name" value="Thioredoxin-like"/>
    <property type="match status" value="1"/>
</dbReference>
<evidence type="ECO:0000313" key="3">
    <source>
        <dbReference type="EMBL" id="RGU58079.1"/>
    </source>
</evidence>
<dbReference type="PANTHER" id="PTHR42852">
    <property type="entry name" value="THIOL:DISULFIDE INTERCHANGE PROTEIN DSBE"/>
    <property type="match status" value="1"/>
</dbReference>
<dbReference type="InterPro" id="IPR050553">
    <property type="entry name" value="Thioredoxin_ResA/DsbE_sf"/>
</dbReference>
<dbReference type="PROSITE" id="PS51352">
    <property type="entry name" value="THIOREDOXIN_2"/>
    <property type="match status" value="1"/>
</dbReference>
<dbReference type="PROSITE" id="PS00194">
    <property type="entry name" value="THIOREDOXIN_1"/>
    <property type="match status" value="1"/>
</dbReference>
<accession>A0A412TWD2</accession>
<dbReference type="PROSITE" id="PS51257">
    <property type="entry name" value="PROKAR_LIPOPROTEIN"/>
    <property type="match status" value="1"/>
</dbReference>
<dbReference type="InterPro" id="IPR013766">
    <property type="entry name" value="Thioredoxin_domain"/>
</dbReference>
<proteinExistence type="predicted"/>
<dbReference type="CDD" id="cd02966">
    <property type="entry name" value="TlpA_like_family"/>
    <property type="match status" value="1"/>
</dbReference>
<dbReference type="Gene3D" id="3.40.30.10">
    <property type="entry name" value="Glutaredoxin"/>
    <property type="match status" value="1"/>
</dbReference>
<evidence type="ECO:0000256" key="1">
    <source>
        <dbReference type="ARBA" id="ARBA00023284"/>
    </source>
</evidence>
<evidence type="ECO:0000313" key="4">
    <source>
        <dbReference type="Proteomes" id="UP000284243"/>
    </source>
</evidence>
<dbReference type="PANTHER" id="PTHR42852:SF13">
    <property type="entry name" value="PROTEIN DIPZ"/>
    <property type="match status" value="1"/>
</dbReference>
<reference evidence="3 4" key="1">
    <citation type="submission" date="2018-08" db="EMBL/GenBank/DDBJ databases">
        <title>A genome reference for cultivated species of the human gut microbiota.</title>
        <authorList>
            <person name="Zou Y."/>
            <person name="Xue W."/>
            <person name="Luo G."/>
        </authorList>
    </citation>
    <scope>NUCLEOTIDE SEQUENCE [LARGE SCALE GENOMIC DNA]</scope>
    <source>
        <strain evidence="3 4">AF16-14</strain>
    </source>
</reference>
<feature type="domain" description="Thioredoxin" evidence="2">
    <location>
        <begin position="228"/>
        <end position="379"/>
    </location>
</feature>
<dbReference type="AlphaFoldDB" id="A0A412TWD2"/>
<evidence type="ECO:0000259" key="2">
    <source>
        <dbReference type="PROSITE" id="PS51352"/>
    </source>
</evidence>
<dbReference type="Proteomes" id="UP000284243">
    <property type="component" value="Unassembled WGS sequence"/>
</dbReference>
<dbReference type="InterPro" id="IPR025380">
    <property type="entry name" value="DUF4369"/>
</dbReference>
<sequence length="380" mass="43031">MKNIFWTILAVALSACSEPYRGFVLDGKIQGADNELLYLYYTDSLGVWSKDSVAVKEGKFSFRGGITEPTTASLCLGGGRMGMDDPNVTNFWIEPGAMKIALVKGDLKNYMLEGSATDKEAKELEQQKEPIMKELQPLIQAYYAEKDHEKAAEMRDGWEPYHERMGKIDEEFMATHPDSYVTAQILRYKTSSMSYGEAQAAYDRLGERVKKSRLAAEIRAEIRKLRMGSPGSPAARFAKADIHGEMFDLNDLKGKYVIIDFWASWCVPCRKSNPHLKELYRKYKDQGLEVVCVSDDDSNEEKWRAAVEKDDIGMFRHVLRGLKQVGNEFDRSQDISEKYGIHSLPTKILIDREGIIVGRYGGGGESHEKMDEKLKEVFGN</sequence>
<dbReference type="Pfam" id="PF00578">
    <property type="entry name" value="AhpC-TSA"/>
    <property type="match status" value="1"/>
</dbReference>
<dbReference type="EMBL" id="QRYC01000003">
    <property type="protein sequence ID" value="RGU58079.1"/>
    <property type="molecule type" value="Genomic_DNA"/>
</dbReference>
<dbReference type="GO" id="GO:0016209">
    <property type="term" value="F:antioxidant activity"/>
    <property type="evidence" value="ECO:0007669"/>
    <property type="project" value="InterPro"/>
</dbReference>
<keyword evidence="1" id="KW-0676">Redox-active center</keyword>
<gene>
    <name evidence="3" type="ORF">DWW57_03205</name>
</gene>
<name>A0A412TWD2_9BACT</name>